<dbReference type="SUPFAM" id="SSF51556">
    <property type="entry name" value="Metallo-dependent hydrolases"/>
    <property type="match status" value="1"/>
</dbReference>
<dbReference type="Proteomes" id="UP001595692">
    <property type="component" value="Unassembled WGS sequence"/>
</dbReference>
<feature type="active site" description="Proton donor" evidence="5">
    <location>
        <position position="197"/>
    </location>
</feature>
<evidence type="ECO:0000313" key="8">
    <source>
        <dbReference type="Proteomes" id="UP001595692"/>
    </source>
</evidence>
<dbReference type="NCBIfam" id="TIGR01430">
    <property type="entry name" value="aden_deam"/>
    <property type="match status" value="1"/>
</dbReference>
<keyword evidence="4 5" id="KW-0546">Nucleotide metabolism</keyword>
<comment type="similarity">
    <text evidence="5">Belongs to the metallo-dependent hydrolases superfamily. Adenosine and AMP deaminases family. Adenine deaminase type 2 subfamily.</text>
</comment>
<name>A0ABV8CP57_9GAMM</name>
<dbReference type="InterPro" id="IPR006330">
    <property type="entry name" value="Ado/ade_deaminase"/>
</dbReference>
<dbReference type="PANTHER" id="PTHR43114:SF6">
    <property type="entry name" value="ADENINE DEAMINASE"/>
    <property type="match status" value="1"/>
</dbReference>
<proteinExistence type="inferred from homology"/>
<dbReference type="NCBIfam" id="NF006850">
    <property type="entry name" value="PRK09358.1-6"/>
    <property type="match status" value="1"/>
</dbReference>
<organism evidence="7 8">
    <name type="scientific">Pseudaeromonas sharmana</name>
    <dbReference type="NCBI Taxonomy" id="328412"/>
    <lineage>
        <taxon>Bacteria</taxon>
        <taxon>Pseudomonadati</taxon>
        <taxon>Pseudomonadota</taxon>
        <taxon>Gammaproteobacteria</taxon>
        <taxon>Aeromonadales</taxon>
        <taxon>Aeromonadaceae</taxon>
        <taxon>Pseudaeromonas</taxon>
    </lineage>
</organism>
<feature type="site" description="Important for catalytic activity" evidence="5">
    <location>
        <position position="218"/>
    </location>
</feature>
<comment type="caution">
    <text evidence="7">The sequence shown here is derived from an EMBL/GenBank/DDBJ whole genome shotgun (WGS) entry which is preliminary data.</text>
</comment>
<dbReference type="PANTHER" id="PTHR43114">
    <property type="entry name" value="ADENINE DEAMINASE"/>
    <property type="match status" value="1"/>
</dbReference>
<dbReference type="InterPro" id="IPR001365">
    <property type="entry name" value="A_deaminase_dom"/>
</dbReference>
<evidence type="ECO:0000259" key="6">
    <source>
        <dbReference type="Pfam" id="PF00962"/>
    </source>
</evidence>
<reference evidence="8" key="1">
    <citation type="journal article" date="2019" name="Int. J. Syst. Evol. Microbiol.">
        <title>The Global Catalogue of Microorganisms (GCM) 10K type strain sequencing project: providing services to taxonomists for standard genome sequencing and annotation.</title>
        <authorList>
            <consortium name="The Broad Institute Genomics Platform"/>
            <consortium name="The Broad Institute Genome Sequencing Center for Infectious Disease"/>
            <person name="Wu L."/>
            <person name="Ma J."/>
        </authorList>
    </citation>
    <scope>NUCLEOTIDE SEQUENCE [LARGE SCALE GENOMIC DNA]</scope>
    <source>
        <strain evidence="8">CCUG 54939</strain>
    </source>
</reference>
<feature type="binding site" evidence="5">
    <location>
        <position position="276"/>
    </location>
    <ligand>
        <name>substrate</name>
    </ligand>
</feature>
<feature type="binding site" evidence="5">
    <location>
        <position position="275"/>
    </location>
    <ligand>
        <name>Zn(2+)</name>
        <dbReference type="ChEBI" id="CHEBI:29105"/>
        <note>catalytic</note>
    </ligand>
</feature>
<feature type="binding site" evidence="5">
    <location>
        <position position="14"/>
    </location>
    <ligand>
        <name>Zn(2+)</name>
        <dbReference type="ChEBI" id="CHEBI:29105"/>
        <note>catalytic</note>
    </ligand>
</feature>
<evidence type="ECO:0000256" key="2">
    <source>
        <dbReference type="ARBA" id="ARBA00022801"/>
    </source>
</evidence>
<dbReference type="CDD" id="cd01320">
    <property type="entry name" value="ADA"/>
    <property type="match status" value="1"/>
</dbReference>
<evidence type="ECO:0000256" key="4">
    <source>
        <dbReference type="ARBA" id="ARBA00023080"/>
    </source>
</evidence>
<dbReference type="EMBL" id="JBHSAF010000014">
    <property type="protein sequence ID" value="MFC3913996.1"/>
    <property type="molecule type" value="Genomic_DNA"/>
</dbReference>
<keyword evidence="3 5" id="KW-0862">Zinc</keyword>
<comment type="catalytic activity">
    <reaction evidence="5">
        <text>adenine + H2O + H(+) = hypoxanthine + NH4(+)</text>
        <dbReference type="Rhea" id="RHEA:23688"/>
        <dbReference type="ChEBI" id="CHEBI:15377"/>
        <dbReference type="ChEBI" id="CHEBI:15378"/>
        <dbReference type="ChEBI" id="CHEBI:16708"/>
        <dbReference type="ChEBI" id="CHEBI:17368"/>
        <dbReference type="ChEBI" id="CHEBI:28938"/>
        <dbReference type="EC" id="3.5.4.2"/>
    </reaction>
</comment>
<comment type="cofactor">
    <cofactor evidence="5">
        <name>Zn(2+)</name>
        <dbReference type="ChEBI" id="CHEBI:29105"/>
    </cofactor>
    <text evidence="5">Binds 1 zinc ion per subunit.</text>
</comment>
<dbReference type="EC" id="3.5.4.2" evidence="5"/>
<dbReference type="RefSeq" id="WP_377152410.1">
    <property type="nucleotide sequence ID" value="NZ_JBHSAF010000014.1"/>
</dbReference>
<dbReference type="InterPro" id="IPR032466">
    <property type="entry name" value="Metal_Hydrolase"/>
</dbReference>
<sequence length="331" mass="37496">MEIFLAELPKIELHLHIEGTLEPEMMFALAQRNGITLPYADVEAVRAAYQFANLQSFLDLYYQGAAVLCTEQDFYDLTWAYLQRCQQDNVVHTEIFFDPQTHTARGVDFAVPLQGIRRALAEAERQWGITSRLIMCILRHLSEDEGLAILEQAVDYRDEIDGIGLDSAEVGNPPSKFVRLFQRARELGWPCVAHAGEEGPASYIWDALDLLKVVRIDHGVRCVDDPLLMARLASERVPLTVCPLSNTRLKVFEQMADHTILDLLDRGLCVTVNSDDPAYFGGYMTANFRALATELHASREQLRMLSLNAVEACWLDERQKKALRERILACL</sequence>
<feature type="domain" description="Adenosine deaminase" evidence="6">
    <location>
        <begin position="9"/>
        <end position="328"/>
    </location>
</feature>
<keyword evidence="8" id="KW-1185">Reference proteome</keyword>
<keyword evidence="1 5" id="KW-0479">Metal-binding</keyword>
<protein>
    <recommendedName>
        <fullName evidence="5">Adenine deaminase</fullName>
        <shortName evidence="5">ADE</shortName>
        <ecNumber evidence="5">3.5.4.2</ecNumber>
    </recommendedName>
    <alternativeName>
        <fullName evidence="5">Adenine aminohydrolase</fullName>
        <shortName evidence="5">AAH</shortName>
    </alternativeName>
</protein>
<dbReference type="GO" id="GO:0016787">
    <property type="term" value="F:hydrolase activity"/>
    <property type="evidence" value="ECO:0007669"/>
    <property type="project" value="UniProtKB-KW"/>
</dbReference>
<evidence type="ECO:0000256" key="3">
    <source>
        <dbReference type="ARBA" id="ARBA00022833"/>
    </source>
</evidence>
<dbReference type="HAMAP" id="MF_01962">
    <property type="entry name" value="Adenine_deaminase"/>
    <property type="match status" value="1"/>
</dbReference>
<accession>A0ABV8CP57</accession>
<feature type="binding site" evidence="5">
    <location>
        <position position="16"/>
    </location>
    <ligand>
        <name>Zn(2+)</name>
        <dbReference type="ChEBI" id="CHEBI:29105"/>
        <note>catalytic</note>
    </ligand>
</feature>
<evidence type="ECO:0000313" key="7">
    <source>
        <dbReference type="EMBL" id="MFC3913996.1"/>
    </source>
</evidence>
<comment type="function">
    <text evidence="5">Catalyzes the hydrolytic deamination of adenine to hypoxanthine. Plays an important role in the purine salvage pathway and in nitrogen catabolism.</text>
</comment>
<dbReference type="Pfam" id="PF00962">
    <property type="entry name" value="A_deaminase"/>
    <property type="match status" value="1"/>
</dbReference>
<evidence type="ECO:0000256" key="5">
    <source>
        <dbReference type="HAMAP-Rule" id="MF_01962"/>
    </source>
</evidence>
<dbReference type="InterPro" id="IPR028892">
    <property type="entry name" value="ADE"/>
</dbReference>
<feature type="binding site" evidence="5">
    <location>
        <position position="194"/>
    </location>
    <ligand>
        <name>Zn(2+)</name>
        <dbReference type="ChEBI" id="CHEBI:29105"/>
        <note>catalytic</note>
    </ligand>
</feature>
<keyword evidence="2 5" id="KW-0378">Hydrolase</keyword>
<dbReference type="Gene3D" id="3.20.20.140">
    <property type="entry name" value="Metal-dependent hydrolases"/>
    <property type="match status" value="1"/>
</dbReference>
<evidence type="ECO:0000256" key="1">
    <source>
        <dbReference type="ARBA" id="ARBA00022723"/>
    </source>
</evidence>
<gene>
    <name evidence="7" type="ORF">ACFOSS_11025</name>
</gene>